<dbReference type="InterPro" id="IPR029151">
    <property type="entry name" value="Sensor-like_sf"/>
</dbReference>
<dbReference type="GO" id="GO:0016020">
    <property type="term" value="C:membrane"/>
    <property type="evidence" value="ECO:0007669"/>
    <property type="project" value="UniProtKB-SubCell"/>
</dbReference>
<dbReference type="SMART" id="SM00091">
    <property type="entry name" value="PAS"/>
    <property type="match status" value="1"/>
</dbReference>
<dbReference type="Gene3D" id="3.20.20.450">
    <property type="entry name" value="EAL domain"/>
    <property type="match status" value="1"/>
</dbReference>
<dbReference type="InterPro" id="IPR052155">
    <property type="entry name" value="Biofilm_reg_signaling"/>
</dbReference>
<dbReference type="Gene3D" id="3.30.450.20">
    <property type="entry name" value="PAS domain"/>
    <property type="match status" value="1"/>
</dbReference>
<dbReference type="CDD" id="cd00130">
    <property type="entry name" value="PAS"/>
    <property type="match status" value="1"/>
</dbReference>
<dbReference type="SMART" id="SM00267">
    <property type="entry name" value="GGDEF"/>
    <property type="match status" value="1"/>
</dbReference>
<keyword evidence="5" id="KW-0418">Kinase</keyword>
<gene>
    <name evidence="14" type="ORF">C3Y98_03805</name>
</gene>
<evidence type="ECO:0000256" key="2">
    <source>
        <dbReference type="ARBA" id="ARBA00022553"/>
    </source>
</evidence>
<dbReference type="InterPro" id="IPR001633">
    <property type="entry name" value="EAL_dom"/>
</dbReference>
<dbReference type="InterPro" id="IPR035965">
    <property type="entry name" value="PAS-like_dom_sf"/>
</dbReference>
<evidence type="ECO:0000256" key="6">
    <source>
        <dbReference type="ARBA" id="ARBA00022840"/>
    </source>
</evidence>
<dbReference type="GO" id="GO:0016301">
    <property type="term" value="F:kinase activity"/>
    <property type="evidence" value="ECO:0007669"/>
    <property type="project" value="UniProtKB-KW"/>
</dbReference>
<keyword evidence="2" id="KW-0597">Phosphoprotein</keyword>
<dbReference type="GO" id="GO:0006355">
    <property type="term" value="P:regulation of DNA-templated transcription"/>
    <property type="evidence" value="ECO:0007669"/>
    <property type="project" value="InterPro"/>
</dbReference>
<dbReference type="OrthoDB" id="9813903at2"/>
<dbReference type="PROSITE" id="PS50883">
    <property type="entry name" value="EAL"/>
    <property type="match status" value="1"/>
</dbReference>
<accession>A0A4Y9VU45</accession>
<evidence type="ECO:0000256" key="4">
    <source>
        <dbReference type="ARBA" id="ARBA00022741"/>
    </source>
</evidence>
<feature type="transmembrane region" description="Helical" evidence="9">
    <location>
        <begin position="286"/>
        <end position="306"/>
    </location>
</feature>
<feature type="domain" description="PAS" evidence="10">
    <location>
        <begin position="371"/>
        <end position="416"/>
    </location>
</feature>
<evidence type="ECO:0000256" key="7">
    <source>
        <dbReference type="ARBA" id="ARBA00023012"/>
    </source>
</evidence>
<protein>
    <submittedName>
        <fullName evidence="14">Diguanylate cyclase</fullName>
    </submittedName>
</protein>
<dbReference type="NCBIfam" id="TIGR00229">
    <property type="entry name" value="sensory_box"/>
    <property type="match status" value="1"/>
</dbReference>
<dbReference type="InterPro" id="IPR013767">
    <property type="entry name" value="PAS_fold"/>
</dbReference>
<feature type="domain" description="GGDEF" evidence="13">
    <location>
        <begin position="528"/>
        <end position="661"/>
    </location>
</feature>
<dbReference type="PANTHER" id="PTHR44757">
    <property type="entry name" value="DIGUANYLATE CYCLASE DGCP"/>
    <property type="match status" value="1"/>
</dbReference>
<dbReference type="Pfam" id="PF00563">
    <property type="entry name" value="EAL"/>
    <property type="match status" value="1"/>
</dbReference>
<keyword evidence="8" id="KW-0175">Coiled coil</keyword>
<dbReference type="AlphaFoldDB" id="A0A4Y9VU45"/>
<dbReference type="SUPFAM" id="SSF55785">
    <property type="entry name" value="PYP-like sensor domain (PAS domain)"/>
    <property type="match status" value="1"/>
</dbReference>
<evidence type="ECO:0000259" key="10">
    <source>
        <dbReference type="PROSITE" id="PS50112"/>
    </source>
</evidence>
<dbReference type="Proteomes" id="UP000297706">
    <property type="component" value="Unassembled WGS sequence"/>
</dbReference>
<dbReference type="InterPro" id="IPR043128">
    <property type="entry name" value="Rev_trsase/Diguanyl_cyclase"/>
</dbReference>
<dbReference type="InterPro" id="IPR033462">
    <property type="entry name" value="Cache_3-Cache_2"/>
</dbReference>
<comment type="caution">
    <text evidence="14">The sequence shown here is derived from an EMBL/GenBank/DDBJ whole genome shotgun (WGS) entry which is preliminary data.</text>
</comment>
<keyword evidence="7" id="KW-0902">Two-component regulatory system</keyword>
<feature type="coiled-coil region" evidence="8">
    <location>
        <begin position="348"/>
        <end position="375"/>
    </location>
</feature>
<feature type="domain" description="EAL" evidence="12">
    <location>
        <begin position="670"/>
        <end position="924"/>
    </location>
</feature>
<dbReference type="SUPFAM" id="SSF103190">
    <property type="entry name" value="Sensory domain-like"/>
    <property type="match status" value="1"/>
</dbReference>
<dbReference type="InterPro" id="IPR000700">
    <property type="entry name" value="PAS-assoc_C"/>
</dbReference>
<evidence type="ECO:0000259" key="11">
    <source>
        <dbReference type="PROSITE" id="PS50113"/>
    </source>
</evidence>
<dbReference type="Gene3D" id="3.30.70.270">
    <property type="match status" value="1"/>
</dbReference>
<dbReference type="RefSeq" id="WP_135276784.1">
    <property type="nucleotide sequence ID" value="NZ_PQVH01000006.1"/>
</dbReference>
<name>A0A4Y9VU45_9PROT</name>
<evidence type="ECO:0000259" key="13">
    <source>
        <dbReference type="PROSITE" id="PS50887"/>
    </source>
</evidence>
<dbReference type="Pfam" id="PF00990">
    <property type="entry name" value="GGDEF"/>
    <property type="match status" value="1"/>
</dbReference>
<keyword evidence="3" id="KW-0808">Transferase</keyword>
<reference evidence="14 15" key="1">
    <citation type="submission" date="2018-02" db="EMBL/GenBank/DDBJ databases">
        <title>A novel lanthanide dependent methylotroph, Methylotenera sp. La3113.</title>
        <authorList>
            <person name="Lv H."/>
            <person name="Tani A."/>
        </authorList>
    </citation>
    <scope>NUCLEOTIDE SEQUENCE [LARGE SCALE GENOMIC DNA]</scope>
    <source>
        <strain evidence="14 15">La3113</strain>
    </source>
</reference>
<dbReference type="SUPFAM" id="SSF55073">
    <property type="entry name" value="Nucleotide cyclase"/>
    <property type="match status" value="1"/>
</dbReference>
<dbReference type="EMBL" id="PQVH01000006">
    <property type="protein sequence ID" value="TFW72241.1"/>
    <property type="molecule type" value="Genomic_DNA"/>
</dbReference>
<dbReference type="CDD" id="cd01948">
    <property type="entry name" value="EAL"/>
    <property type="match status" value="1"/>
</dbReference>
<evidence type="ECO:0000256" key="5">
    <source>
        <dbReference type="ARBA" id="ARBA00022777"/>
    </source>
</evidence>
<dbReference type="GO" id="GO:0005524">
    <property type="term" value="F:ATP binding"/>
    <property type="evidence" value="ECO:0007669"/>
    <property type="project" value="UniProtKB-KW"/>
</dbReference>
<organism evidence="14 15">
    <name type="scientific">Methylotenera oryzisoli</name>
    <dbReference type="NCBI Taxonomy" id="2080758"/>
    <lineage>
        <taxon>Bacteria</taxon>
        <taxon>Pseudomonadati</taxon>
        <taxon>Pseudomonadota</taxon>
        <taxon>Betaproteobacteria</taxon>
        <taxon>Nitrosomonadales</taxon>
        <taxon>Methylophilaceae</taxon>
        <taxon>Methylotenera</taxon>
    </lineage>
</organism>
<evidence type="ECO:0000259" key="12">
    <source>
        <dbReference type="PROSITE" id="PS50883"/>
    </source>
</evidence>
<dbReference type="InterPro" id="IPR000014">
    <property type="entry name" value="PAS"/>
</dbReference>
<proteinExistence type="predicted"/>
<dbReference type="CDD" id="cd01949">
    <property type="entry name" value="GGDEF"/>
    <property type="match status" value="1"/>
</dbReference>
<evidence type="ECO:0000313" key="15">
    <source>
        <dbReference type="Proteomes" id="UP000297706"/>
    </source>
</evidence>
<keyword evidence="9" id="KW-0472">Membrane</keyword>
<dbReference type="PROSITE" id="PS50887">
    <property type="entry name" value="GGDEF"/>
    <property type="match status" value="1"/>
</dbReference>
<evidence type="ECO:0000256" key="3">
    <source>
        <dbReference type="ARBA" id="ARBA00022679"/>
    </source>
</evidence>
<keyword evidence="9" id="KW-1133">Transmembrane helix</keyword>
<evidence type="ECO:0000256" key="1">
    <source>
        <dbReference type="ARBA" id="ARBA00004370"/>
    </source>
</evidence>
<dbReference type="SUPFAM" id="SSF141868">
    <property type="entry name" value="EAL domain-like"/>
    <property type="match status" value="1"/>
</dbReference>
<keyword evidence="9" id="KW-0812">Transmembrane</keyword>
<dbReference type="NCBIfam" id="TIGR00254">
    <property type="entry name" value="GGDEF"/>
    <property type="match status" value="1"/>
</dbReference>
<evidence type="ECO:0000313" key="14">
    <source>
        <dbReference type="EMBL" id="TFW72241.1"/>
    </source>
</evidence>
<dbReference type="Pfam" id="PF17201">
    <property type="entry name" value="Cache_3-Cache_2"/>
    <property type="match status" value="1"/>
</dbReference>
<dbReference type="GO" id="GO:0000160">
    <property type="term" value="P:phosphorelay signal transduction system"/>
    <property type="evidence" value="ECO:0007669"/>
    <property type="project" value="UniProtKB-KW"/>
</dbReference>
<evidence type="ECO:0000256" key="8">
    <source>
        <dbReference type="SAM" id="Coils"/>
    </source>
</evidence>
<dbReference type="PROSITE" id="PS50113">
    <property type="entry name" value="PAC"/>
    <property type="match status" value="1"/>
</dbReference>
<dbReference type="Pfam" id="PF00989">
    <property type="entry name" value="PAS"/>
    <property type="match status" value="1"/>
</dbReference>
<keyword evidence="4" id="KW-0547">Nucleotide-binding</keyword>
<dbReference type="FunFam" id="3.30.70.270:FF:000001">
    <property type="entry name" value="Diguanylate cyclase domain protein"/>
    <property type="match status" value="1"/>
</dbReference>
<keyword evidence="15" id="KW-1185">Reference proteome</keyword>
<evidence type="ECO:0000256" key="9">
    <source>
        <dbReference type="SAM" id="Phobius"/>
    </source>
</evidence>
<dbReference type="InterPro" id="IPR000160">
    <property type="entry name" value="GGDEF_dom"/>
</dbReference>
<feature type="domain" description="PAC" evidence="11">
    <location>
        <begin position="440"/>
        <end position="496"/>
    </location>
</feature>
<dbReference type="PROSITE" id="PS50112">
    <property type="entry name" value="PAS"/>
    <property type="match status" value="1"/>
</dbReference>
<dbReference type="InterPro" id="IPR035919">
    <property type="entry name" value="EAL_sf"/>
</dbReference>
<dbReference type="SMART" id="SM00052">
    <property type="entry name" value="EAL"/>
    <property type="match status" value="1"/>
</dbReference>
<dbReference type="PANTHER" id="PTHR44757:SF2">
    <property type="entry name" value="BIOFILM ARCHITECTURE MAINTENANCE PROTEIN MBAA"/>
    <property type="match status" value="1"/>
</dbReference>
<keyword evidence="6" id="KW-0067">ATP-binding</keyword>
<comment type="subcellular location">
    <subcellularLocation>
        <location evidence="1">Membrane</location>
    </subcellularLocation>
</comment>
<dbReference type="InterPro" id="IPR029787">
    <property type="entry name" value="Nucleotide_cyclase"/>
</dbReference>
<sequence>MQKKISTIWRFLLPVLVLLTVAPFVLTGQQASQQLGHIHAGATEQAHTLVRLLDVTEELVSEQANAAMRLLKQRSQQLGEVSIDGLVQLQAQTLPNLKMGSTEITGQFDLVDGVSDLFGGTATMFVRSGDSFVRIATNVKHENGSRAVGTLLNPKGKVIRALLAGKEYSGVVDILGQPYITRYDPLVDANGNVIGAYYIGYKVDIKVLRDTVQNMRQLTTGFAVILDETNNIRFLSSHITAAKAVSLLQSRPDNWEFVTETVPKWGFNVIVAYPLSEARAVSLANAWFVVFAGILLGTLLIVIILWQLRRLILNPIGGDPALAIDVVKRIAAGDLAQDGLHAKPDTLMASVLEMRQKLRESIDTLRQNAERMRLSASVFDHAHDGIFITDAHANIVEVNYAFTQITGYSRDDALGRVPQALGFVTYDDSLLDMLWLQAESNSEWRGETWSRRKDGDVYAAWLDIFCVRDEANQIRNFVGLFSDITQAKEQQQNLERMAYHDPLTQLPNRALLSDRLQQALARAERSGELLAVCCLDLDGFKPVNDTLGHEAGDYLLVQLAVRMSACLRDSDTVARLGGDEFAVLLCGLQNVDECVQTLERLLSVIKTPYSIGDKSVTVSSSIGYTIFPDDGCEPDTLLRHADHAMYQAKLNGGSRVQQFDSHHDRQFRGLRQDRERVEAALPNQEFRLYYQPKVDLRQGKVVGMEALIRWEHPELGLRSPATFLPLVEDTDFSIPLGEWVIREALGQIRIWQAAGLDFQVSVNISAKHIVQSNFTERLILLLSDFPEIAPHKIELEITETAAIEDVSGVANTINSCKQLGISFALDDFGVGYSSLTYLRRLPVETIKIDQSFVRDMLQDVDDLAVVAGVISLSRDFKRKVVAEGVENSEQGLWLLRMGCSVVQGYGVARPMGADEVQHWVESYQQAPDWTQGLV</sequence>